<dbReference type="RefSeq" id="WP_199022714.1">
    <property type="nucleotide sequence ID" value="NZ_JAELVR010000001.1"/>
</dbReference>
<comment type="caution">
    <text evidence="2">The sequence shown here is derived from an EMBL/GenBank/DDBJ whole genome shotgun (WGS) entry which is preliminary data.</text>
</comment>
<accession>A0A8J7J7A1</accession>
<name>A0A8J7J7A1_9RHOB</name>
<feature type="transmembrane region" description="Helical" evidence="1">
    <location>
        <begin position="117"/>
        <end position="140"/>
    </location>
</feature>
<sequence length="155" mass="16998">MNVNVSNTEPTSTPRPATLSEADIALMHKSLGQGLSGFARQGDIVELHKRIGEKFEKLPPEIFALGQDHRESVLARIDALETSLNSLEAALRIELPPLLTRTITETTQQAAPRRRGVFLKFLLVLLFAGGGLILGAIYHAPIMEILTRLPGYLSF</sequence>
<protein>
    <submittedName>
        <fullName evidence="2">Uncharacterized protein</fullName>
    </submittedName>
</protein>
<evidence type="ECO:0000313" key="2">
    <source>
        <dbReference type="EMBL" id="MBJ6369944.1"/>
    </source>
</evidence>
<evidence type="ECO:0000256" key="1">
    <source>
        <dbReference type="SAM" id="Phobius"/>
    </source>
</evidence>
<dbReference type="Proteomes" id="UP000619079">
    <property type="component" value="Unassembled WGS sequence"/>
</dbReference>
<gene>
    <name evidence="2" type="ORF">JF290_00265</name>
</gene>
<evidence type="ECO:0000313" key="3">
    <source>
        <dbReference type="Proteomes" id="UP000619079"/>
    </source>
</evidence>
<keyword evidence="1" id="KW-0472">Membrane</keyword>
<proteinExistence type="predicted"/>
<keyword evidence="3" id="KW-1185">Reference proteome</keyword>
<keyword evidence="1" id="KW-1133">Transmembrane helix</keyword>
<reference evidence="2" key="1">
    <citation type="submission" date="2020-12" db="EMBL/GenBank/DDBJ databases">
        <title>Sedimentitalea sp. nov., isolated from sand in Incheon.</title>
        <authorList>
            <person name="Kim W."/>
        </authorList>
    </citation>
    <scope>NUCLEOTIDE SEQUENCE</scope>
    <source>
        <strain evidence="2">CAU 1593</strain>
    </source>
</reference>
<dbReference type="AlphaFoldDB" id="A0A8J7J7A1"/>
<dbReference type="EMBL" id="JAELVR010000001">
    <property type="protein sequence ID" value="MBJ6369944.1"/>
    <property type="molecule type" value="Genomic_DNA"/>
</dbReference>
<keyword evidence="1" id="KW-0812">Transmembrane</keyword>
<organism evidence="2 3">
    <name type="scientific">Sedimentitalea arenosa</name>
    <dbReference type="NCBI Taxonomy" id="2798803"/>
    <lineage>
        <taxon>Bacteria</taxon>
        <taxon>Pseudomonadati</taxon>
        <taxon>Pseudomonadota</taxon>
        <taxon>Alphaproteobacteria</taxon>
        <taxon>Rhodobacterales</taxon>
        <taxon>Paracoccaceae</taxon>
        <taxon>Sedimentitalea</taxon>
    </lineage>
</organism>